<feature type="compositionally biased region" description="Low complexity" evidence="1">
    <location>
        <begin position="58"/>
        <end position="69"/>
    </location>
</feature>
<feature type="compositionally biased region" description="Polar residues" evidence="1">
    <location>
        <begin position="82"/>
        <end position="93"/>
    </location>
</feature>
<organism evidence="2 3">
    <name type="scientific">Oleomonas cavernae</name>
    <dbReference type="NCBI Taxonomy" id="2320859"/>
    <lineage>
        <taxon>Bacteria</taxon>
        <taxon>Pseudomonadati</taxon>
        <taxon>Pseudomonadota</taxon>
        <taxon>Alphaproteobacteria</taxon>
        <taxon>Acetobacterales</taxon>
        <taxon>Acetobacteraceae</taxon>
        <taxon>Oleomonas</taxon>
    </lineage>
</organism>
<sequence>MSLSLGSFASIALAQTTSPEDDRPPLLSAPPPPEEAPTGAAAAARRTPGAAGQPEPGTQTDFFTDAFTQYPPEVVPPGATQRPVTTEGSSAIK</sequence>
<dbReference type="EMBL" id="QYUK01000011">
    <property type="protein sequence ID" value="RJF88078.1"/>
    <property type="molecule type" value="Genomic_DNA"/>
</dbReference>
<feature type="compositionally biased region" description="Polar residues" evidence="1">
    <location>
        <begin position="1"/>
        <end position="18"/>
    </location>
</feature>
<accession>A0A418WDL2</accession>
<comment type="caution">
    <text evidence="2">The sequence shown here is derived from an EMBL/GenBank/DDBJ whole genome shotgun (WGS) entry which is preliminary data.</text>
</comment>
<proteinExistence type="predicted"/>
<dbReference type="Proteomes" id="UP000284605">
    <property type="component" value="Unassembled WGS sequence"/>
</dbReference>
<reference evidence="2 3" key="1">
    <citation type="submission" date="2018-09" db="EMBL/GenBank/DDBJ databases">
        <authorList>
            <person name="Zhu H."/>
        </authorList>
    </citation>
    <scope>NUCLEOTIDE SEQUENCE [LARGE SCALE GENOMIC DNA]</scope>
    <source>
        <strain evidence="2 3">K1W22B-8</strain>
    </source>
</reference>
<dbReference type="AlphaFoldDB" id="A0A418WDL2"/>
<gene>
    <name evidence="2" type="ORF">D3874_14495</name>
</gene>
<feature type="compositionally biased region" description="Low complexity" evidence="1">
    <location>
        <begin position="36"/>
        <end position="51"/>
    </location>
</feature>
<evidence type="ECO:0000256" key="1">
    <source>
        <dbReference type="SAM" id="MobiDB-lite"/>
    </source>
</evidence>
<keyword evidence="3" id="KW-1185">Reference proteome</keyword>
<name>A0A418WDL2_9PROT</name>
<evidence type="ECO:0000313" key="2">
    <source>
        <dbReference type="EMBL" id="RJF88078.1"/>
    </source>
</evidence>
<feature type="region of interest" description="Disordered" evidence="1">
    <location>
        <begin position="1"/>
        <end position="93"/>
    </location>
</feature>
<protein>
    <submittedName>
        <fullName evidence="2">Uncharacterized protein</fullName>
    </submittedName>
</protein>
<evidence type="ECO:0000313" key="3">
    <source>
        <dbReference type="Proteomes" id="UP000284605"/>
    </source>
</evidence>